<evidence type="ECO:0000313" key="1">
    <source>
        <dbReference type="EMBL" id="KKL72037.1"/>
    </source>
</evidence>
<name>A0A0F9HA82_9ZZZZ</name>
<accession>A0A0F9HA82</accession>
<sequence length="24" mass="2831">AMAIMFYGERWNQTDIIEEEPSLS</sequence>
<comment type="caution">
    <text evidence="1">The sequence shown here is derived from an EMBL/GenBank/DDBJ whole genome shotgun (WGS) entry which is preliminary data.</text>
</comment>
<gene>
    <name evidence="1" type="ORF">LCGC14_2088950</name>
</gene>
<reference evidence="1" key="1">
    <citation type="journal article" date="2015" name="Nature">
        <title>Complex archaea that bridge the gap between prokaryotes and eukaryotes.</title>
        <authorList>
            <person name="Spang A."/>
            <person name="Saw J.H."/>
            <person name="Jorgensen S.L."/>
            <person name="Zaremba-Niedzwiedzka K."/>
            <person name="Martijn J."/>
            <person name="Lind A.E."/>
            <person name="van Eijk R."/>
            <person name="Schleper C."/>
            <person name="Guy L."/>
            <person name="Ettema T.J."/>
        </authorList>
    </citation>
    <scope>NUCLEOTIDE SEQUENCE</scope>
</reference>
<organism evidence="1">
    <name type="scientific">marine sediment metagenome</name>
    <dbReference type="NCBI Taxonomy" id="412755"/>
    <lineage>
        <taxon>unclassified sequences</taxon>
        <taxon>metagenomes</taxon>
        <taxon>ecological metagenomes</taxon>
    </lineage>
</organism>
<dbReference type="AlphaFoldDB" id="A0A0F9HA82"/>
<protein>
    <submittedName>
        <fullName evidence="1">Uncharacterized protein</fullName>
    </submittedName>
</protein>
<dbReference type="EMBL" id="LAZR01025398">
    <property type="protein sequence ID" value="KKL72037.1"/>
    <property type="molecule type" value="Genomic_DNA"/>
</dbReference>
<feature type="non-terminal residue" evidence="1">
    <location>
        <position position="1"/>
    </location>
</feature>
<proteinExistence type="predicted"/>